<dbReference type="Proteomes" id="UP000689129">
    <property type="component" value="Unassembled WGS sequence"/>
</dbReference>
<dbReference type="Pfam" id="PF07690">
    <property type="entry name" value="MFS_1"/>
    <property type="match status" value="2"/>
</dbReference>
<keyword evidence="7 9" id="KW-0472">Membrane</keyword>
<dbReference type="EMBL" id="JAEMWZ010000330">
    <property type="protein sequence ID" value="KAG7124436.1"/>
    <property type="molecule type" value="Genomic_DNA"/>
</dbReference>
<feature type="compositionally biased region" description="Basic and acidic residues" evidence="8">
    <location>
        <begin position="1"/>
        <end position="13"/>
    </location>
</feature>
<evidence type="ECO:0000256" key="8">
    <source>
        <dbReference type="SAM" id="MobiDB-lite"/>
    </source>
</evidence>
<dbReference type="OrthoDB" id="3561359at2759"/>
<feature type="transmembrane region" description="Helical" evidence="9">
    <location>
        <begin position="159"/>
        <end position="179"/>
    </location>
</feature>
<feature type="transmembrane region" description="Helical" evidence="9">
    <location>
        <begin position="123"/>
        <end position="144"/>
    </location>
</feature>
<proteinExistence type="inferred from homology"/>
<evidence type="ECO:0000256" key="5">
    <source>
        <dbReference type="ARBA" id="ARBA00022692"/>
    </source>
</evidence>
<organism evidence="10 11">
    <name type="scientific">Verticillium longisporum</name>
    <name type="common">Verticillium dahliae var. longisporum</name>
    <dbReference type="NCBI Taxonomy" id="100787"/>
    <lineage>
        <taxon>Eukaryota</taxon>
        <taxon>Fungi</taxon>
        <taxon>Dikarya</taxon>
        <taxon>Ascomycota</taxon>
        <taxon>Pezizomycotina</taxon>
        <taxon>Sordariomycetes</taxon>
        <taxon>Hypocreomycetidae</taxon>
        <taxon>Glomerellales</taxon>
        <taxon>Plectosphaerellaceae</taxon>
        <taxon>Verticillium</taxon>
    </lineage>
</organism>
<comment type="similarity">
    <text evidence="3">Belongs to the major facilitator superfamily.</text>
</comment>
<comment type="subcellular location">
    <subcellularLocation>
        <location evidence="2">Cell membrane</location>
    </subcellularLocation>
    <subcellularLocation>
        <location evidence="1">Membrane</location>
        <topology evidence="1">Multi-pass membrane protein</topology>
    </subcellularLocation>
</comment>
<dbReference type="FunFam" id="1.20.1250.20:FF:000082">
    <property type="entry name" value="MFS multidrug transporter, putative"/>
    <property type="match status" value="1"/>
</dbReference>
<evidence type="ECO:0000256" key="3">
    <source>
        <dbReference type="ARBA" id="ARBA00008335"/>
    </source>
</evidence>
<comment type="caution">
    <text evidence="10">The sequence shown here is derived from an EMBL/GenBank/DDBJ whole genome shotgun (WGS) entry which is preliminary data.</text>
</comment>
<dbReference type="AlphaFoldDB" id="A0A8I2Z9T4"/>
<feature type="transmembrane region" description="Helical" evidence="9">
    <location>
        <begin position="395"/>
        <end position="421"/>
    </location>
</feature>
<feature type="transmembrane region" description="Helical" evidence="9">
    <location>
        <begin position="324"/>
        <end position="346"/>
    </location>
</feature>
<accession>A0A8I2Z9T4</accession>
<keyword evidence="5 9" id="KW-0812">Transmembrane</keyword>
<protein>
    <submittedName>
        <fullName evidence="10">Efflux pump atB like protein</fullName>
    </submittedName>
</protein>
<dbReference type="PANTHER" id="PTHR23502">
    <property type="entry name" value="MAJOR FACILITATOR SUPERFAMILY"/>
    <property type="match status" value="1"/>
</dbReference>
<dbReference type="CDD" id="cd17323">
    <property type="entry name" value="MFS_Tpo1_MDR_like"/>
    <property type="match status" value="1"/>
</dbReference>
<keyword evidence="4" id="KW-1003">Cell membrane</keyword>
<feature type="transmembrane region" description="Helical" evidence="9">
    <location>
        <begin position="463"/>
        <end position="483"/>
    </location>
</feature>
<feature type="transmembrane region" description="Helical" evidence="9">
    <location>
        <begin position="285"/>
        <end position="304"/>
    </location>
</feature>
<evidence type="ECO:0000256" key="6">
    <source>
        <dbReference type="ARBA" id="ARBA00022989"/>
    </source>
</evidence>
<feature type="compositionally biased region" description="Low complexity" evidence="8">
    <location>
        <begin position="79"/>
        <end position="92"/>
    </location>
</feature>
<dbReference type="PANTHER" id="PTHR23502:SF7">
    <property type="entry name" value="DRUG_PROTON ANTIPORTER YHK8-RELATED"/>
    <property type="match status" value="1"/>
</dbReference>
<keyword evidence="6 9" id="KW-1133">Transmembrane helix</keyword>
<evidence type="ECO:0000256" key="1">
    <source>
        <dbReference type="ARBA" id="ARBA00004141"/>
    </source>
</evidence>
<sequence length="499" mass="54612">MADADRDLEKADAEADAEADADTTFAPIRTDPRATPDAQPRRLSTASARSVARTISRARSHNGYSCDDYQPSSDDNEPSASSTDAAAAGAARARSKEDPFEVSFENGDRDPWCPRSLPTPRKWLIVALVSAASLCVTAASSIYTSTYIKMDAEFGSSRIVSTLGLSTFVLGISLGPMFLSPLSEFYGRRPIYLVAWSMYIIWIIPSAVATNIQTMIVARFFDGLSGSAFLATYHPVVLRLKARAVRADTGDDRWRAPMDKSDKSILRTVALSLRRPFQLLAYEPMVLLLCIFSAILLGVLYLFFGAFSLVFGNTHGFNLWQVGLAFNGILVGMLCAAATDPLWHAIRDRLIRDNERRTGVAFASEPEYRLPSAILGAFLVTVGLFVFGWTTNANIHWIAPIIGSGIFGAGTLLVFTGIFTFLVDAYPLYAASVLAANAFVRCMFAAAFPLFGNQMYEALGYSWASSLLAFLTVAMLPFPYIFFRYGKRIRGTSRFATQG</sequence>
<evidence type="ECO:0000256" key="2">
    <source>
        <dbReference type="ARBA" id="ARBA00004236"/>
    </source>
</evidence>
<feature type="region of interest" description="Disordered" evidence="8">
    <location>
        <begin position="1"/>
        <end position="105"/>
    </location>
</feature>
<feature type="transmembrane region" description="Helical" evidence="9">
    <location>
        <begin position="191"/>
        <end position="210"/>
    </location>
</feature>
<gene>
    <name evidence="10" type="ORF">HYQ45_013619</name>
</gene>
<reference evidence="10" key="1">
    <citation type="journal article" date="2021" name="Mol. Plant Pathol.">
        <title>A 20-kb lineage-specific genomic region tames virulence in pathogenic amphidiploid Verticillium longisporum.</title>
        <authorList>
            <person name="Harting R."/>
            <person name="Starke J."/>
            <person name="Kusch H."/>
            <person name="Poggeler S."/>
            <person name="Maurus I."/>
            <person name="Schluter R."/>
            <person name="Landesfeind M."/>
            <person name="Bulla I."/>
            <person name="Nowrousian M."/>
            <person name="de Jonge R."/>
            <person name="Stahlhut G."/>
            <person name="Hoff K.J."/>
            <person name="Asshauer K.P."/>
            <person name="Thurmer A."/>
            <person name="Stanke M."/>
            <person name="Daniel R."/>
            <person name="Morgenstern B."/>
            <person name="Thomma B.P.H.J."/>
            <person name="Kronstad J.W."/>
            <person name="Braus-Stromeyer S.A."/>
            <person name="Braus G.H."/>
        </authorList>
    </citation>
    <scope>NUCLEOTIDE SEQUENCE</scope>
    <source>
        <strain evidence="10">Vl32</strain>
    </source>
</reference>
<feature type="transmembrane region" description="Helical" evidence="9">
    <location>
        <begin position="428"/>
        <end position="451"/>
    </location>
</feature>
<dbReference type="GO" id="GO:0005886">
    <property type="term" value="C:plasma membrane"/>
    <property type="evidence" value="ECO:0007669"/>
    <property type="project" value="UniProtKB-SubCell"/>
</dbReference>
<dbReference type="InterPro" id="IPR011701">
    <property type="entry name" value="MFS"/>
</dbReference>
<evidence type="ECO:0000256" key="4">
    <source>
        <dbReference type="ARBA" id="ARBA00022475"/>
    </source>
</evidence>
<feature type="transmembrane region" description="Helical" evidence="9">
    <location>
        <begin position="367"/>
        <end position="389"/>
    </location>
</feature>
<dbReference type="GO" id="GO:0022857">
    <property type="term" value="F:transmembrane transporter activity"/>
    <property type="evidence" value="ECO:0007669"/>
    <property type="project" value="InterPro"/>
</dbReference>
<name>A0A8I2Z9T4_VERLO</name>
<evidence type="ECO:0000313" key="11">
    <source>
        <dbReference type="Proteomes" id="UP000689129"/>
    </source>
</evidence>
<evidence type="ECO:0000313" key="10">
    <source>
        <dbReference type="EMBL" id="KAG7124436.1"/>
    </source>
</evidence>
<evidence type="ECO:0000256" key="7">
    <source>
        <dbReference type="ARBA" id="ARBA00023136"/>
    </source>
</evidence>
<evidence type="ECO:0000256" key="9">
    <source>
        <dbReference type="SAM" id="Phobius"/>
    </source>
</evidence>